<evidence type="ECO:0000313" key="2">
    <source>
        <dbReference type="EMBL" id="PIT86527.1"/>
    </source>
</evidence>
<dbReference type="Proteomes" id="UP000229362">
    <property type="component" value="Unassembled WGS sequence"/>
</dbReference>
<gene>
    <name evidence="2" type="ORF">COU33_02675</name>
</gene>
<proteinExistence type="predicted"/>
<name>A0A2M6W144_9BACT</name>
<keyword evidence="1" id="KW-0472">Membrane</keyword>
<dbReference type="GO" id="GO:0016020">
    <property type="term" value="C:membrane"/>
    <property type="evidence" value="ECO:0007669"/>
    <property type="project" value="InterPro"/>
</dbReference>
<feature type="transmembrane region" description="Helical" evidence="1">
    <location>
        <begin position="6"/>
        <end position="25"/>
    </location>
</feature>
<evidence type="ECO:0000256" key="1">
    <source>
        <dbReference type="SAM" id="Phobius"/>
    </source>
</evidence>
<sequence length="85" mass="9230">MNENIVNKIGWFASCMAIAMYASYIDQIRLNLSGQTGSIILPVVTTINCIAWTMYGALKIKKDWPIIVCNVPGIVLGIVTAVTAL</sequence>
<dbReference type="Pfam" id="PF03083">
    <property type="entry name" value="MtN3_slv"/>
    <property type="match status" value="1"/>
</dbReference>
<dbReference type="Gene3D" id="1.20.1280.290">
    <property type="match status" value="1"/>
</dbReference>
<reference evidence="3" key="1">
    <citation type="submission" date="2017-09" db="EMBL/GenBank/DDBJ databases">
        <title>Depth-based differentiation of microbial function through sediment-hosted aquifers and enrichment of novel symbionts in the deep terrestrial subsurface.</title>
        <authorList>
            <person name="Probst A.J."/>
            <person name="Ladd B."/>
            <person name="Jarett J.K."/>
            <person name="Geller-Mcgrath D.E."/>
            <person name="Sieber C.M.K."/>
            <person name="Emerson J.B."/>
            <person name="Anantharaman K."/>
            <person name="Thomas B.C."/>
            <person name="Malmstrom R."/>
            <person name="Stieglmeier M."/>
            <person name="Klingl A."/>
            <person name="Woyke T."/>
            <person name="Ryan C.M."/>
            <person name="Banfield J.F."/>
        </authorList>
    </citation>
    <scope>NUCLEOTIDE SEQUENCE [LARGE SCALE GENOMIC DNA]</scope>
</reference>
<feature type="transmembrane region" description="Helical" evidence="1">
    <location>
        <begin position="64"/>
        <end position="84"/>
    </location>
</feature>
<evidence type="ECO:0008006" key="4">
    <source>
        <dbReference type="Google" id="ProtNLM"/>
    </source>
</evidence>
<dbReference type="InterPro" id="IPR004316">
    <property type="entry name" value="SWEET_rpt"/>
</dbReference>
<comment type="caution">
    <text evidence="2">The sequence shown here is derived from an EMBL/GenBank/DDBJ whole genome shotgun (WGS) entry which is preliminary data.</text>
</comment>
<keyword evidence="1" id="KW-0812">Transmembrane</keyword>
<keyword evidence="1" id="KW-1133">Transmembrane helix</keyword>
<organism evidence="2 3">
    <name type="scientific">Candidatus Magasanikbacteria bacterium CG10_big_fil_rev_8_21_14_0_10_43_6</name>
    <dbReference type="NCBI Taxonomy" id="1974650"/>
    <lineage>
        <taxon>Bacteria</taxon>
        <taxon>Candidatus Magasanikiibacteriota</taxon>
    </lineage>
</organism>
<dbReference type="AlphaFoldDB" id="A0A2M6W144"/>
<protein>
    <recommendedName>
        <fullName evidence="4">ABC transporter permease</fullName>
    </recommendedName>
</protein>
<feature type="transmembrane region" description="Helical" evidence="1">
    <location>
        <begin position="37"/>
        <end position="58"/>
    </location>
</feature>
<accession>A0A2M6W144</accession>
<dbReference type="EMBL" id="PFBZ01000114">
    <property type="protein sequence ID" value="PIT86527.1"/>
    <property type="molecule type" value="Genomic_DNA"/>
</dbReference>
<evidence type="ECO:0000313" key="3">
    <source>
        <dbReference type="Proteomes" id="UP000229362"/>
    </source>
</evidence>